<keyword evidence="2" id="KW-0547">Nucleotide-binding</keyword>
<dbReference type="AlphaFoldDB" id="A0A5N5UIJ0"/>
<dbReference type="InterPro" id="IPR030855">
    <property type="entry name" value="Bifunct_BirA"/>
</dbReference>
<dbReference type="SUPFAM" id="SSF46785">
    <property type="entry name" value="Winged helix' DNA-binding domain"/>
    <property type="match status" value="1"/>
</dbReference>
<proteinExistence type="inferred from homology"/>
<organism evidence="5 6">
    <name type="scientific">Halosegnis rubeus</name>
    <dbReference type="NCBI Taxonomy" id="2212850"/>
    <lineage>
        <taxon>Archaea</taxon>
        <taxon>Methanobacteriati</taxon>
        <taxon>Methanobacteriota</taxon>
        <taxon>Stenosarchaea group</taxon>
        <taxon>Halobacteria</taxon>
        <taxon>Halobacteriales</taxon>
        <taxon>Natronomonadaceae</taxon>
        <taxon>Halosegnis</taxon>
    </lineage>
</organism>
<dbReference type="GO" id="GO:0006355">
    <property type="term" value="P:regulation of DNA-templated transcription"/>
    <property type="evidence" value="ECO:0007669"/>
    <property type="project" value="InterPro"/>
</dbReference>
<evidence type="ECO:0000256" key="3">
    <source>
        <dbReference type="ARBA" id="ARBA00022840"/>
    </source>
</evidence>
<dbReference type="InterPro" id="IPR036390">
    <property type="entry name" value="WH_DNA-bd_sf"/>
</dbReference>
<dbReference type="Pfam" id="PF03099">
    <property type="entry name" value="BPL_LplA_LipB"/>
    <property type="match status" value="1"/>
</dbReference>
<name>A0A5N5UIJ0_9EURY</name>
<evidence type="ECO:0000256" key="1">
    <source>
        <dbReference type="ARBA" id="ARBA00022598"/>
    </source>
</evidence>
<dbReference type="CDD" id="cd16442">
    <property type="entry name" value="BPL"/>
    <property type="match status" value="1"/>
</dbReference>
<dbReference type="Pfam" id="PF02237">
    <property type="entry name" value="BPL_C"/>
    <property type="match status" value="1"/>
</dbReference>
<dbReference type="GO" id="GO:0004077">
    <property type="term" value="F:biotin--[biotin carboxyl-carrier protein] ligase activity"/>
    <property type="evidence" value="ECO:0007669"/>
    <property type="project" value="UniProtKB-EC"/>
</dbReference>
<dbReference type="SUPFAM" id="SSF55681">
    <property type="entry name" value="Class II aaRS and biotin synthetases"/>
    <property type="match status" value="1"/>
</dbReference>
<dbReference type="PROSITE" id="PS51733">
    <property type="entry name" value="BPL_LPL_CATALYTIC"/>
    <property type="match status" value="1"/>
</dbReference>
<dbReference type="Pfam" id="PF08279">
    <property type="entry name" value="HTH_11"/>
    <property type="match status" value="1"/>
</dbReference>
<dbReference type="InterPro" id="IPR004408">
    <property type="entry name" value="Biotin_CoA_COase_ligase"/>
</dbReference>
<dbReference type="CDD" id="cd00090">
    <property type="entry name" value="HTH_ARSR"/>
    <property type="match status" value="1"/>
</dbReference>
<dbReference type="InterPro" id="IPR013196">
    <property type="entry name" value="HTH_11"/>
</dbReference>
<comment type="caution">
    <text evidence="5">The sequence shown here is derived from an EMBL/GenBank/DDBJ whole genome shotgun (WGS) entry which is preliminary data.</text>
</comment>
<dbReference type="InterPro" id="IPR011991">
    <property type="entry name" value="ArsR-like_HTH"/>
</dbReference>
<dbReference type="PANTHER" id="PTHR12835:SF5">
    <property type="entry name" value="BIOTIN--PROTEIN LIGASE"/>
    <property type="match status" value="1"/>
</dbReference>
<accession>A0A5N5UIJ0</accession>
<dbReference type="HAMAP" id="MF_00978">
    <property type="entry name" value="Bifunct_BirA"/>
    <property type="match status" value="1"/>
</dbReference>
<dbReference type="Gene3D" id="1.10.10.10">
    <property type="entry name" value="Winged helix-like DNA-binding domain superfamily/Winged helix DNA-binding domain"/>
    <property type="match status" value="1"/>
</dbReference>
<dbReference type="GO" id="GO:0005524">
    <property type="term" value="F:ATP binding"/>
    <property type="evidence" value="ECO:0007669"/>
    <property type="project" value="UniProtKB-KW"/>
</dbReference>
<feature type="domain" description="BPL/LPL catalytic" evidence="4">
    <location>
        <begin position="62"/>
        <end position="244"/>
    </location>
</feature>
<dbReference type="InterPro" id="IPR036388">
    <property type="entry name" value="WH-like_DNA-bd_sf"/>
</dbReference>
<dbReference type="Gene3D" id="2.30.30.100">
    <property type="match status" value="1"/>
</dbReference>
<dbReference type="OrthoDB" id="46252at2157"/>
<dbReference type="PANTHER" id="PTHR12835">
    <property type="entry name" value="BIOTIN PROTEIN LIGASE"/>
    <property type="match status" value="1"/>
</dbReference>
<dbReference type="InterPro" id="IPR004143">
    <property type="entry name" value="BPL_LPL_catalytic"/>
</dbReference>
<dbReference type="Proteomes" id="UP000326302">
    <property type="component" value="Unassembled WGS sequence"/>
</dbReference>
<dbReference type="EMBL" id="QJOW01000001">
    <property type="protein sequence ID" value="KAB7518525.1"/>
    <property type="molecule type" value="Genomic_DNA"/>
</dbReference>
<reference evidence="5 6" key="1">
    <citation type="submission" date="2019-10" db="EMBL/GenBank/DDBJ databases">
        <title>Unraveling microbial dark matter from salterns through culturing: the case of the genus Halosegnis.</title>
        <authorList>
            <person name="Duran-Viseras A."/>
            <person name="Andrei A.-S."/>
            <person name="Vera-Gargallo B."/>
            <person name="Ghai R."/>
            <person name="Sanchez-Porro C."/>
            <person name="Ventosa A."/>
        </authorList>
    </citation>
    <scope>NUCLEOTIDE SEQUENCE [LARGE SCALE GENOMIC DNA]</scope>
    <source>
        <strain evidence="5 6">F17-44</strain>
    </source>
</reference>
<dbReference type="InterPro" id="IPR003142">
    <property type="entry name" value="BPL_C"/>
</dbReference>
<evidence type="ECO:0000256" key="2">
    <source>
        <dbReference type="ARBA" id="ARBA00022741"/>
    </source>
</evidence>
<dbReference type="NCBIfam" id="TIGR00121">
    <property type="entry name" value="birA_ligase"/>
    <property type="match status" value="1"/>
</dbReference>
<dbReference type="EC" id="6.3.4.15" evidence="5"/>
<sequence>MQETRALILDRLAAGPVSGPTLAADLDISRAAVWNHVETLRDDGFEIRDTDDGYTLAGVPEFGGAATAFELDSEFAVEFHDELASTNATARERANEGAEDVVVVAETQTGGRGRLDREWSSPDGGIYASLVVRPDVPPAHAPVYTLAAAVAVADAARETGVEADIKWPNDVQVDGKKLAGILTEMEGEADRVSWLVVGVGANANVDAADLPRGTSIETETGPITRRAFLASIVDRFADLTDDVGSIVPAWREHASTLGQQVRVETPRETIEGEAIDIEFPGTLLVETDDGVRRVTAGDCEHLRPRE</sequence>
<keyword evidence="1 5" id="KW-0436">Ligase</keyword>
<dbReference type="Gene3D" id="3.30.930.10">
    <property type="entry name" value="Bira Bifunctional Protein, Domain 2"/>
    <property type="match status" value="1"/>
</dbReference>
<dbReference type="InterPro" id="IPR008988">
    <property type="entry name" value="Transcriptional_repressor_C"/>
</dbReference>
<protein>
    <submittedName>
        <fullName evidence="5">Biotin--[acetyl-CoA-carboxylase] ligase</fullName>
        <ecNumber evidence="5">6.3.4.15</ecNumber>
    </submittedName>
</protein>
<dbReference type="RefSeq" id="WP_152119409.1">
    <property type="nucleotide sequence ID" value="NZ_QJOW01000001.1"/>
</dbReference>
<dbReference type="InterPro" id="IPR045864">
    <property type="entry name" value="aa-tRNA-synth_II/BPL/LPL"/>
</dbReference>
<evidence type="ECO:0000313" key="5">
    <source>
        <dbReference type="EMBL" id="KAB7518525.1"/>
    </source>
</evidence>
<dbReference type="GO" id="GO:0005737">
    <property type="term" value="C:cytoplasm"/>
    <property type="evidence" value="ECO:0007669"/>
    <property type="project" value="TreeGrafter"/>
</dbReference>
<dbReference type="SUPFAM" id="SSF50037">
    <property type="entry name" value="C-terminal domain of transcriptional repressors"/>
    <property type="match status" value="1"/>
</dbReference>
<gene>
    <name evidence="5" type="ORF">DMP03_03985</name>
</gene>
<keyword evidence="3" id="KW-0067">ATP-binding</keyword>
<evidence type="ECO:0000313" key="6">
    <source>
        <dbReference type="Proteomes" id="UP000326302"/>
    </source>
</evidence>
<evidence type="ECO:0000259" key="4">
    <source>
        <dbReference type="PROSITE" id="PS51733"/>
    </source>
</evidence>